<protein>
    <submittedName>
        <fullName evidence="3">Uncharacterized protein</fullName>
    </submittedName>
</protein>
<feature type="transmembrane region" description="Helical" evidence="2">
    <location>
        <begin position="37"/>
        <end position="57"/>
    </location>
</feature>
<dbReference type="OrthoDB" id="2496582at2759"/>
<dbReference type="Proteomes" id="UP000001072">
    <property type="component" value="Unassembled WGS sequence"/>
</dbReference>
<proteinExistence type="predicted"/>
<sequence length="382" mass="43375">MNFEFFKRRPFRFYNAFSLCDVTEIKNSRFPRMLTPAVYNFTWMSWLNITIALNAYWTICIARNCHEAEITVIRILDLLRRAAVSWEINGTAQISWSDLSHELSISVQIVSETSMIINGWCITWIALAVALAVLLLRMLNQILCKRELDTMVVDARLSSPIWQELEAEFKFLCRSSSLVTLSIISQLFEAVFQMYTAKNLVKLNWRIASAIVTQLPGVFMTPALLVQSWRILTERSDESKFQQVPLAFEDQALPQMTSHILGWDTTAFWDNETELETVNFPGLCEAQSIDSQKTEDNASVHKQATRRKPTDDISVPGDKGRCAYAPFDQTLHDWLGTSLNLEASYIQISKHKISVPGSKEGAPVALDGCHFVVTHGQVRLGT</sequence>
<dbReference type="KEGG" id="mlr:MELLADRAFT_114163"/>
<evidence type="ECO:0000313" key="3">
    <source>
        <dbReference type="EMBL" id="EGF97668.1"/>
    </source>
</evidence>
<reference evidence="4" key="1">
    <citation type="journal article" date="2011" name="Proc. Natl. Acad. Sci. U.S.A.">
        <title>Obligate biotrophy features unraveled by the genomic analysis of rust fungi.</title>
        <authorList>
            <person name="Duplessis S."/>
            <person name="Cuomo C.A."/>
            <person name="Lin Y.-C."/>
            <person name="Aerts A."/>
            <person name="Tisserant E."/>
            <person name="Veneault-Fourrey C."/>
            <person name="Joly D.L."/>
            <person name="Hacquard S."/>
            <person name="Amselem J."/>
            <person name="Cantarel B.L."/>
            <person name="Chiu R."/>
            <person name="Coutinho P.M."/>
            <person name="Feau N."/>
            <person name="Field M."/>
            <person name="Frey P."/>
            <person name="Gelhaye E."/>
            <person name="Goldberg J."/>
            <person name="Grabherr M.G."/>
            <person name="Kodira C.D."/>
            <person name="Kohler A."/>
            <person name="Kuees U."/>
            <person name="Lindquist E.A."/>
            <person name="Lucas S.M."/>
            <person name="Mago R."/>
            <person name="Mauceli E."/>
            <person name="Morin E."/>
            <person name="Murat C."/>
            <person name="Pangilinan J.L."/>
            <person name="Park R."/>
            <person name="Pearson M."/>
            <person name="Quesneville H."/>
            <person name="Rouhier N."/>
            <person name="Sakthikumar S."/>
            <person name="Salamov A.A."/>
            <person name="Schmutz J."/>
            <person name="Selles B."/>
            <person name="Shapiro H."/>
            <person name="Tanguay P."/>
            <person name="Tuskan G.A."/>
            <person name="Henrissat B."/>
            <person name="Van de Peer Y."/>
            <person name="Rouze P."/>
            <person name="Ellis J.G."/>
            <person name="Dodds P.N."/>
            <person name="Schein J.E."/>
            <person name="Zhong S."/>
            <person name="Hamelin R.C."/>
            <person name="Grigoriev I.V."/>
            <person name="Szabo L.J."/>
            <person name="Martin F."/>
        </authorList>
    </citation>
    <scope>NUCLEOTIDE SEQUENCE [LARGE SCALE GENOMIC DNA]</scope>
    <source>
        <strain evidence="4">98AG31 / pathotype 3-4-7</strain>
    </source>
</reference>
<dbReference type="GeneID" id="18925236"/>
<feature type="transmembrane region" description="Helical" evidence="2">
    <location>
        <begin position="115"/>
        <end position="136"/>
    </location>
</feature>
<feature type="transmembrane region" description="Helical" evidence="2">
    <location>
        <begin position="207"/>
        <end position="226"/>
    </location>
</feature>
<accession>F4SCG2</accession>
<dbReference type="AlphaFoldDB" id="F4SCG2"/>
<dbReference type="EMBL" id="GL883207">
    <property type="protein sequence ID" value="EGF97668.1"/>
    <property type="molecule type" value="Genomic_DNA"/>
</dbReference>
<keyword evidence="2" id="KW-0472">Membrane</keyword>
<organism evidence="4">
    <name type="scientific">Melampsora larici-populina (strain 98AG31 / pathotype 3-4-7)</name>
    <name type="common">Poplar leaf rust fungus</name>
    <dbReference type="NCBI Taxonomy" id="747676"/>
    <lineage>
        <taxon>Eukaryota</taxon>
        <taxon>Fungi</taxon>
        <taxon>Dikarya</taxon>
        <taxon>Basidiomycota</taxon>
        <taxon>Pucciniomycotina</taxon>
        <taxon>Pucciniomycetes</taxon>
        <taxon>Pucciniales</taxon>
        <taxon>Melampsoraceae</taxon>
        <taxon>Melampsora</taxon>
    </lineage>
</organism>
<gene>
    <name evidence="3" type="ORF">MELLADRAFT_114163</name>
</gene>
<keyword evidence="2" id="KW-1133">Transmembrane helix</keyword>
<evidence type="ECO:0000313" key="4">
    <source>
        <dbReference type="Proteomes" id="UP000001072"/>
    </source>
</evidence>
<evidence type="ECO:0000256" key="2">
    <source>
        <dbReference type="SAM" id="Phobius"/>
    </source>
</evidence>
<dbReference type="RefSeq" id="XP_007419062.1">
    <property type="nucleotide sequence ID" value="XM_007419000.1"/>
</dbReference>
<keyword evidence="4" id="KW-1185">Reference proteome</keyword>
<dbReference type="VEuPathDB" id="FungiDB:MELLADRAFT_114163"/>
<name>F4SCG2_MELLP</name>
<keyword evidence="2" id="KW-0812">Transmembrane</keyword>
<dbReference type="HOGENOM" id="CLU_723778_0_0_1"/>
<feature type="region of interest" description="Disordered" evidence="1">
    <location>
        <begin position="290"/>
        <end position="315"/>
    </location>
</feature>
<dbReference type="InParanoid" id="F4SCG2"/>
<evidence type="ECO:0000256" key="1">
    <source>
        <dbReference type="SAM" id="MobiDB-lite"/>
    </source>
</evidence>